<comment type="function">
    <text evidence="13">DNA-dependent ATPase involved in processing of recombination intermediates, plays a role in repairing DNA breaks. Stimulates the branch migration of RecA-mediated strand transfer reactions, allowing the 3' invading strand to extend heteroduplex DNA faster. Binds ssDNA in the presence of ADP but not other nucleotides, has ATPase activity that is stimulated by ssDNA and various branched DNA structures, but inhibited by SSB. Does not have RecA's homology-searching function.</text>
</comment>
<accession>A0A6H3NNH3</accession>
<dbReference type="SMART" id="SM00382">
    <property type="entry name" value="AAA"/>
    <property type="match status" value="1"/>
</dbReference>
<evidence type="ECO:0000256" key="14">
    <source>
        <dbReference type="SAM" id="MobiDB-lite"/>
    </source>
</evidence>
<comment type="caution">
    <text evidence="16">The sequence shown here is derived from an EMBL/GenBank/DDBJ whole genome shotgun (WGS) entry which is preliminary data.</text>
</comment>
<evidence type="ECO:0000256" key="5">
    <source>
        <dbReference type="ARBA" id="ARBA00022801"/>
    </source>
</evidence>
<dbReference type="InterPro" id="IPR027417">
    <property type="entry name" value="P-loop_NTPase"/>
</dbReference>
<dbReference type="InterPro" id="IPR004504">
    <property type="entry name" value="DNA_repair_RadA"/>
</dbReference>
<keyword evidence="5" id="KW-0378">Hydrolase</keyword>
<dbReference type="GO" id="GO:0140664">
    <property type="term" value="F:ATP-dependent DNA damage sensor activity"/>
    <property type="evidence" value="ECO:0007669"/>
    <property type="project" value="InterPro"/>
</dbReference>
<dbReference type="GO" id="GO:0005829">
    <property type="term" value="C:cytosol"/>
    <property type="evidence" value="ECO:0007669"/>
    <property type="project" value="TreeGrafter"/>
</dbReference>
<dbReference type="InterPro" id="IPR008269">
    <property type="entry name" value="Lon_proteolytic"/>
</dbReference>
<keyword evidence="1 11" id="KW-0479">Metal-binding</keyword>
<keyword evidence="2 11" id="KW-0547">Nucleotide-binding</keyword>
<dbReference type="NCBIfam" id="TIGR00416">
    <property type="entry name" value="sms"/>
    <property type="match status" value="1"/>
</dbReference>
<dbReference type="GO" id="GO:0005524">
    <property type="term" value="F:ATP binding"/>
    <property type="evidence" value="ECO:0007669"/>
    <property type="project" value="UniProtKB-UniRule"/>
</dbReference>
<evidence type="ECO:0000256" key="1">
    <source>
        <dbReference type="ARBA" id="ARBA00022723"/>
    </source>
</evidence>
<dbReference type="OrthoDB" id="9803906at2"/>
<dbReference type="InterPro" id="IPR020588">
    <property type="entry name" value="RecA_ATP-bd"/>
</dbReference>
<dbReference type="Gene3D" id="3.30.230.10">
    <property type="match status" value="1"/>
</dbReference>
<keyword evidence="4 13" id="KW-0863">Zinc-finger</keyword>
<evidence type="ECO:0000256" key="4">
    <source>
        <dbReference type="ARBA" id="ARBA00022771"/>
    </source>
</evidence>
<dbReference type="SUPFAM" id="SSF52540">
    <property type="entry name" value="P-loop containing nucleoside triphosphate hydrolases"/>
    <property type="match status" value="1"/>
</dbReference>
<keyword evidence="3 11" id="KW-0227">DNA damage</keyword>
<dbReference type="Proteomes" id="UP000297649">
    <property type="component" value="Unassembled WGS sequence"/>
</dbReference>
<dbReference type="Pfam" id="PF13481">
    <property type="entry name" value="AAA_25"/>
    <property type="match status" value="1"/>
</dbReference>
<dbReference type="GO" id="GO:0008270">
    <property type="term" value="F:zinc ion binding"/>
    <property type="evidence" value="ECO:0007669"/>
    <property type="project" value="UniProtKB-KW"/>
</dbReference>
<comment type="function">
    <text evidence="11">Plays a role in repairing double-strand DNA breaks, probably involving stabilizing or processing branched DNA or blocked replication forks.</text>
</comment>
<dbReference type="Gene3D" id="3.40.50.300">
    <property type="entry name" value="P-loop containing nucleotide triphosphate hydrolases"/>
    <property type="match status" value="1"/>
</dbReference>
<name>A0A6H3NNH3_9LEPT</name>
<dbReference type="InterPro" id="IPR014721">
    <property type="entry name" value="Ribsml_uS5_D2-typ_fold_subgr"/>
</dbReference>
<feature type="binding site" evidence="11">
    <location>
        <begin position="100"/>
        <end position="107"/>
    </location>
    <ligand>
        <name>ATP</name>
        <dbReference type="ChEBI" id="CHEBI:30616"/>
    </ligand>
</feature>
<dbReference type="GO" id="GO:0003684">
    <property type="term" value="F:damaged DNA binding"/>
    <property type="evidence" value="ECO:0007669"/>
    <property type="project" value="InterPro"/>
</dbReference>
<dbReference type="HAMAP" id="MF_01498">
    <property type="entry name" value="RadA_bact"/>
    <property type="match status" value="1"/>
</dbReference>
<dbReference type="InterPro" id="IPR041166">
    <property type="entry name" value="Rubredoxin_2"/>
</dbReference>
<evidence type="ECO:0000256" key="12">
    <source>
        <dbReference type="NCBIfam" id="TIGR00416"/>
    </source>
</evidence>
<feature type="domain" description="RecA family profile 1" evidence="15">
    <location>
        <begin position="71"/>
        <end position="219"/>
    </location>
</feature>
<reference evidence="16" key="1">
    <citation type="journal article" date="2019" name="PLoS Negl. Trop. Dis.">
        <title>Revisiting the worldwide diversity of Leptospira species in the environment.</title>
        <authorList>
            <person name="Vincent A.T."/>
            <person name="Schiettekatte O."/>
            <person name="Bourhy P."/>
            <person name="Veyrier F.J."/>
            <person name="Picardeau M."/>
        </authorList>
    </citation>
    <scope>NUCLEOTIDE SEQUENCE [LARGE SCALE GENOMIC DNA]</scope>
    <source>
        <strain evidence="16">201601109</strain>
    </source>
</reference>
<gene>
    <name evidence="11 16" type="primary">radA</name>
    <name evidence="16" type="ORF">EHR08_00665</name>
</gene>
<evidence type="ECO:0000256" key="9">
    <source>
        <dbReference type="ARBA" id="ARBA00023125"/>
    </source>
</evidence>
<dbReference type="GO" id="GO:0006508">
    <property type="term" value="P:proteolysis"/>
    <property type="evidence" value="ECO:0007669"/>
    <property type="project" value="InterPro"/>
</dbReference>
<dbReference type="EMBL" id="RQHU01000005">
    <property type="protein sequence ID" value="TGN14852.1"/>
    <property type="molecule type" value="Genomic_DNA"/>
</dbReference>
<evidence type="ECO:0000313" key="17">
    <source>
        <dbReference type="Proteomes" id="UP000297649"/>
    </source>
</evidence>
<dbReference type="PANTHER" id="PTHR32472">
    <property type="entry name" value="DNA REPAIR PROTEIN RADA"/>
    <property type="match status" value="1"/>
</dbReference>
<evidence type="ECO:0000313" key="16">
    <source>
        <dbReference type="EMBL" id="TGN14852.1"/>
    </source>
</evidence>
<keyword evidence="10 11" id="KW-0234">DNA repair</keyword>
<keyword evidence="9 11" id="KW-0238">DNA-binding</keyword>
<protein>
    <recommendedName>
        <fullName evidence="11 12">DNA repair protein RadA</fullName>
    </recommendedName>
</protein>
<comment type="domain">
    <text evidence="11">The middle region has homology to RecA with ATPase motifs including the RadA KNRFG motif, while the C-terminus is homologous to Lon protease.</text>
</comment>
<dbReference type="InterPro" id="IPR003593">
    <property type="entry name" value="AAA+_ATPase"/>
</dbReference>
<dbReference type="InterPro" id="IPR020568">
    <property type="entry name" value="Ribosomal_Su5_D2-typ_SF"/>
</dbReference>
<evidence type="ECO:0000256" key="2">
    <source>
        <dbReference type="ARBA" id="ARBA00022741"/>
    </source>
</evidence>
<evidence type="ECO:0000256" key="7">
    <source>
        <dbReference type="ARBA" id="ARBA00022840"/>
    </source>
</evidence>
<keyword evidence="7 11" id="KW-0067">ATP-binding</keyword>
<evidence type="ECO:0000256" key="11">
    <source>
        <dbReference type="HAMAP-Rule" id="MF_01498"/>
    </source>
</evidence>
<dbReference type="GO" id="GO:0000725">
    <property type="term" value="P:recombinational repair"/>
    <property type="evidence" value="ECO:0007669"/>
    <property type="project" value="UniProtKB-UniRule"/>
</dbReference>
<keyword evidence="8 11" id="KW-0346">Stress response</keyword>
<evidence type="ECO:0000256" key="6">
    <source>
        <dbReference type="ARBA" id="ARBA00022833"/>
    </source>
</evidence>
<dbReference type="AlphaFoldDB" id="A0A6H3NNH3"/>
<dbReference type="PROSITE" id="PS50162">
    <property type="entry name" value="RECA_2"/>
    <property type="match status" value="1"/>
</dbReference>
<proteinExistence type="inferred from homology"/>
<evidence type="ECO:0000256" key="8">
    <source>
        <dbReference type="ARBA" id="ARBA00023016"/>
    </source>
</evidence>
<keyword evidence="17" id="KW-1185">Reference proteome</keyword>
<feature type="region of interest" description="Lon-protease-like" evidence="11">
    <location>
        <begin position="355"/>
        <end position="455"/>
    </location>
</feature>
<organism evidence="16 17">
    <name type="scientific">Leptospira bandrabouensis</name>
    <dbReference type="NCBI Taxonomy" id="2484903"/>
    <lineage>
        <taxon>Bacteria</taxon>
        <taxon>Pseudomonadati</taxon>
        <taxon>Spirochaetota</taxon>
        <taxon>Spirochaetia</taxon>
        <taxon>Leptospirales</taxon>
        <taxon>Leptospiraceae</taxon>
        <taxon>Leptospira</taxon>
    </lineage>
</organism>
<dbReference type="Pfam" id="PF18073">
    <property type="entry name" value="Zn_ribbon_LapB"/>
    <property type="match status" value="1"/>
</dbReference>
<dbReference type="GO" id="GO:0004176">
    <property type="term" value="F:ATP-dependent peptidase activity"/>
    <property type="evidence" value="ECO:0007669"/>
    <property type="project" value="InterPro"/>
</dbReference>
<dbReference type="CDD" id="cd01121">
    <property type="entry name" value="RadA_SMS_N"/>
    <property type="match status" value="1"/>
</dbReference>
<evidence type="ECO:0000256" key="13">
    <source>
        <dbReference type="RuleBase" id="RU003555"/>
    </source>
</evidence>
<evidence type="ECO:0000259" key="15">
    <source>
        <dbReference type="PROSITE" id="PS50162"/>
    </source>
</evidence>
<feature type="region of interest" description="Disordered" evidence="14">
    <location>
        <begin position="39"/>
        <end position="61"/>
    </location>
</feature>
<evidence type="ECO:0000256" key="10">
    <source>
        <dbReference type="ARBA" id="ARBA00023204"/>
    </source>
</evidence>
<keyword evidence="6 13" id="KW-0862">Zinc</keyword>
<sequence length="455" mass="49386">MAKKQLPQYQCKSCGDSFVRWAGKCPTCGEWNQIEEVTNTSSGRFDSPVSGKPKDRKYTDPKSIGSVVSDVHTRTYTGFSELDLVLGGGIVPGSLVLVGGEPGVGKSTLVLEIAKNIAEEGKVLYISGEESASQIGLRAKRMGVTSENILLSSEVYAENISQMISDLHPKVVFIDSIQTILKESLVNQAGTITQLRESSQIFLETAKRTSVPIFLIGHITKEGQIAGPKVLEHLVDTVLYFEGDRFNYYRILRAVKNRFGAVGDTAIFEMVSGGLKQVLDRHRLFISPESEERSGSVLSSVMEGSRAISVEVQALVTKSSYGQARRMAEGLDNRRVILLSAVLEKYLGFPLSESDIFSNLAGGLSIDEPSLDLAIAASIASSFKDKPVSREMGFLGEVGLSGEVRSVGQISLRLKELAGIGISKVYIPQGNFKEVDGLFPSLELTPVKHLQELGF</sequence>
<dbReference type="GO" id="GO:0004252">
    <property type="term" value="F:serine-type endopeptidase activity"/>
    <property type="evidence" value="ECO:0007669"/>
    <property type="project" value="InterPro"/>
</dbReference>
<feature type="short sequence motif" description="RadA KNRFG motif" evidence="11">
    <location>
        <begin position="256"/>
        <end position="260"/>
    </location>
</feature>
<dbReference type="PANTHER" id="PTHR32472:SF10">
    <property type="entry name" value="DNA REPAIR PROTEIN RADA-LIKE PROTEIN"/>
    <property type="match status" value="1"/>
</dbReference>
<dbReference type="Pfam" id="PF05362">
    <property type="entry name" value="Lon_C"/>
    <property type="match status" value="1"/>
</dbReference>
<dbReference type="FunFam" id="3.40.50.300:FF:000050">
    <property type="entry name" value="DNA repair protein RadA"/>
    <property type="match status" value="1"/>
</dbReference>
<evidence type="ECO:0000256" key="3">
    <source>
        <dbReference type="ARBA" id="ARBA00022763"/>
    </source>
</evidence>
<comment type="similarity">
    <text evidence="11 13">Belongs to the RecA family. RadA subfamily.</text>
</comment>
<dbReference type="RefSeq" id="WP_135744563.1">
    <property type="nucleotide sequence ID" value="NZ_JAIZBL010000001.1"/>
</dbReference>
<dbReference type="PRINTS" id="PR01874">
    <property type="entry name" value="DNAREPAIRADA"/>
</dbReference>
<dbReference type="SUPFAM" id="SSF54211">
    <property type="entry name" value="Ribosomal protein S5 domain 2-like"/>
    <property type="match status" value="1"/>
</dbReference>